<dbReference type="PANTHER" id="PTHR47481:SF41">
    <property type="entry name" value="COPIA-LIKE POLYPROTEIN_RETROTRANSPOSON"/>
    <property type="match status" value="1"/>
</dbReference>
<dbReference type="AlphaFoldDB" id="A0AA38U0S0"/>
<organism evidence="1 2">
    <name type="scientific">Centaurea solstitialis</name>
    <name type="common">yellow star-thistle</name>
    <dbReference type="NCBI Taxonomy" id="347529"/>
    <lineage>
        <taxon>Eukaryota</taxon>
        <taxon>Viridiplantae</taxon>
        <taxon>Streptophyta</taxon>
        <taxon>Embryophyta</taxon>
        <taxon>Tracheophyta</taxon>
        <taxon>Spermatophyta</taxon>
        <taxon>Magnoliopsida</taxon>
        <taxon>eudicotyledons</taxon>
        <taxon>Gunneridae</taxon>
        <taxon>Pentapetalae</taxon>
        <taxon>asterids</taxon>
        <taxon>campanulids</taxon>
        <taxon>Asterales</taxon>
        <taxon>Asteraceae</taxon>
        <taxon>Carduoideae</taxon>
        <taxon>Cardueae</taxon>
        <taxon>Centaureinae</taxon>
        <taxon>Centaurea</taxon>
    </lineage>
</organism>
<accession>A0AA38U0S0</accession>
<dbReference type="PANTHER" id="PTHR47481">
    <property type="match status" value="1"/>
</dbReference>
<name>A0AA38U0S0_9ASTR</name>
<dbReference type="Proteomes" id="UP001172457">
    <property type="component" value="Chromosome 1"/>
</dbReference>
<evidence type="ECO:0000313" key="2">
    <source>
        <dbReference type="Proteomes" id="UP001172457"/>
    </source>
</evidence>
<sequence>MAGPSSPFDKQSKNPFGITNIKSYIPFTLDLEKLNYDAWRELFGTRCIGFHVLGHLDGSSLPFDPLDVAWRELDSIVKLWLYGTISQDFLSMILKNNTIAREIKSIANLLANIDDSVPERTLVKLSFEQAL</sequence>
<keyword evidence="2" id="KW-1185">Reference proteome</keyword>
<gene>
    <name evidence="1" type="ORF">OSB04_000997</name>
</gene>
<comment type="caution">
    <text evidence="1">The sequence shown here is derived from an EMBL/GenBank/DDBJ whole genome shotgun (WGS) entry which is preliminary data.</text>
</comment>
<dbReference type="EMBL" id="JARYMX010000001">
    <property type="protein sequence ID" value="KAJ9565031.1"/>
    <property type="molecule type" value="Genomic_DNA"/>
</dbReference>
<reference evidence="1" key="1">
    <citation type="submission" date="2023-03" db="EMBL/GenBank/DDBJ databases">
        <title>Chromosome-scale reference genome and RAD-based genetic map of yellow starthistle (Centaurea solstitialis) reveal putative structural variation and QTLs associated with invader traits.</title>
        <authorList>
            <person name="Reatini B."/>
            <person name="Cang F.A."/>
            <person name="Jiang Q."/>
            <person name="Mckibben M.T.W."/>
            <person name="Barker M.S."/>
            <person name="Rieseberg L.H."/>
            <person name="Dlugosch K.M."/>
        </authorList>
    </citation>
    <scope>NUCLEOTIDE SEQUENCE</scope>
    <source>
        <strain evidence="1">CAN-66</strain>
        <tissue evidence="1">Leaf</tissue>
    </source>
</reference>
<evidence type="ECO:0000313" key="1">
    <source>
        <dbReference type="EMBL" id="KAJ9565031.1"/>
    </source>
</evidence>
<protein>
    <submittedName>
        <fullName evidence="1">Uncharacterized protein</fullName>
    </submittedName>
</protein>
<proteinExistence type="predicted"/>